<evidence type="ECO:0000313" key="4">
    <source>
        <dbReference type="Proteomes" id="UP001056374"/>
    </source>
</evidence>
<feature type="compositionally biased region" description="Pro residues" evidence="1">
    <location>
        <begin position="61"/>
        <end position="70"/>
    </location>
</feature>
<dbReference type="RefSeq" id="WP_252549102.1">
    <property type="nucleotide sequence ID" value="NZ_CP099468.1"/>
</dbReference>
<evidence type="ECO:0000313" key="3">
    <source>
        <dbReference type="EMBL" id="USQ84726.1"/>
    </source>
</evidence>
<dbReference type="InterPro" id="IPR024726">
    <property type="entry name" value="FhuF_C"/>
</dbReference>
<keyword evidence="4" id="KW-1185">Reference proteome</keyword>
<organism evidence="3 4">
    <name type="scientific">Streptomyces phaeoluteigriseus</name>
    <dbReference type="NCBI Taxonomy" id="114686"/>
    <lineage>
        <taxon>Bacteria</taxon>
        <taxon>Bacillati</taxon>
        <taxon>Actinomycetota</taxon>
        <taxon>Actinomycetes</taxon>
        <taxon>Kitasatosporales</taxon>
        <taxon>Streptomycetaceae</taxon>
        <taxon>Streptomyces</taxon>
        <taxon>Streptomyces aurantiacus group</taxon>
    </lineage>
</organism>
<reference evidence="3" key="1">
    <citation type="submission" date="2022-06" db="EMBL/GenBank/DDBJ databases">
        <title>Complete genome sequence of soil microorganisms Streptomyces sp. Qhu-M197 isolated from Alpine meadows habitats on the Tibetan Plateau.</title>
        <authorList>
            <person name="Zhang B."/>
            <person name="Xiang X."/>
            <person name="Fan J."/>
        </authorList>
    </citation>
    <scope>NUCLEOTIDE SEQUENCE</scope>
    <source>
        <strain evidence="3">Qhu-M197</strain>
    </source>
</reference>
<feature type="compositionally biased region" description="Low complexity" evidence="1">
    <location>
        <begin position="51"/>
        <end position="60"/>
    </location>
</feature>
<gene>
    <name evidence="3" type="ORF">NFX46_13555</name>
</gene>
<accession>A0ABY4Z710</accession>
<dbReference type="EMBL" id="CP099468">
    <property type="protein sequence ID" value="USQ84726.1"/>
    <property type="molecule type" value="Genomic_DNA"/>
</dbReference>
<evidence type="ECO:0000256" key="1">
    <source>
        <dbReference type="SAM" id="MobiDB-lite"/>
    </source>
</evidence>
<name>A0ABY4Z710_9ACTN</name>
<feature type="region of interest" description="Disordered" evidence="1">
    <location>
        <begin position="49"/>
        <end position="72"/>
    </location>
</feature>
<sequence>MVLLHFVDLDPQLAALRPLGGFFALSTAPPTGGPGEPARPLPTLAQAYSTAPTDADGDPPTDLPADPPADPLAGPLADPLAFRIGKVARALRAPEPRIAASVAQQGLAARLWSVALGCAVLYVRPPELAPGLLRWDPDGSAPDDLWLTEVHASRPADAETLAATVLHGHLEPLAAALRARHRLAPGLLRGNAASALAGAARQLDAWARAHGRPDAAARTRALTAELLAHPLLAGTGTLTGTAFRRRSCCLYHRVPGGGVCGDCCFARPPRSSPRGPSG</sequence>
<feature type="domain" description="Ferric siderophore reductase C-terminal" evidence="2">
    <location>
        <begin position="245"/>
        <end position="264"/>
    </location>
</feature>
<dbReference type="Pfam" id="PF11575">
    <property type="entry name" value="FhuF_C"/>
    <property type="match status" value="1"/>
</dbReference>
<protein>
    <submittedName>
        <fullName evidence="3">(2Fe-2S)-binding protein</fullName>
    </submittedName>
</protein>
<proteinExistence type="predicted"/>
<dbReference type="Proteomes" id="UP001056374">
    <property type="component" value="Chromosome"/>
</dbReference>
<evidence type="ECO:0000259" key="2">
    <source>
        <dbReference type="Pfam" id="PF11575"/>
    </source>
</evidence>